<dbReference type="GO" id="GO:0003824">
    <property type="term" value="F:catalytic activity"/>
    <property type="evidence" value="ECO:0007669"/>
    <property type="project" value="InterPro"/>
</dbReference>
<reference evidence="3 4" key="1">
    <citation type="submission" date="2015-12" db="EMBL/GenBank/DDBJ databases">
        <title>The genome of Folsomia candida.</title>
        <authorList>
            <person name="Faddeeva A."/>
            <person name="Derks M.F."/>
            <person name="Anvar Y."/>
            <person name="Smit S."/>
            <person name="Van Straalen N."/>
            <person name="Roelofs D."/>
        </authorList>
    </citation>
    <scope>NUCLEOTIDE SEQUENCE [LARGE SCALE GENOMIC DNA]</scope>
    <source>
        <strain evidence="3 4">VU population</strain>
        <tissue evidence="3">Whole body</tissue>
    </source>
</reference>
<evidence type="ECO:0000256" key="1">
    <source>
        <dbReference type="SAM" id="MobiDB-lite"/>
    </source>
</evidence>
<name>A0A226E8D2_FOLCA</name>
<feature type="domain" description="Endonuclease/exonuclease/phosphatase" evidence="2">
    <location>
        <begin position="46"/>
        <end position="188"/>
    </location>
</feature>
<sequence>MRPPLPQVLPRCASSTSSTTQSASQNYAPLVLPKGFKIGHANVRDLCSKNKKDDLKSIILQHSFDIFGVTETWLMTDMHNDDEFHIPGYQIVRKDRPDVKKWKERGGGLLLYVKDTFDIIECKSTFTIPTEYLNVTINKQYLPPINLTLLYRAPTAKKCFEKELENHLIQCQSMESYLIGDFNLKPQPTSRPIIQ</sequence>
<evidence type="ECO:0000313" key="4">
    <source>
        <dbReference type="Proteomes" id="UP000198287"/>
    </source>
</evidence>
<evidence type="ECO:0000313" key="3">
    <source>
        <dbReference type="EMBL" id="OXA53580.1"/>
    </source>
</evidence>
<dbReference type="InterPro" id="IPR036691">
    <property type="entry name" value="Endo/exonu/phosph_ase_sf"/>
</dbReference>
<dbReference type="Pfam" id="PF03372">
    <property type="entry name" value="Exo_endo_phos"/>
    <property type="match status" value="1"/>
</dbReference>
<accession>A0A226E8D2</accession>
<keyword evidence="4" id="KW-1185">Reference proteome</keyword>
<evidence type="ECO:0000259" key="2">
    <source>
        <dbReference type="Pfam" id="PF03372"/>
    </source>
</evidence>
<dbReference type="Proteomes" id="UP000198287">
    <property type="component" value="Unassembled WGS sequence"/>
</dbReference>
<protein>
    <recommendedName>
        <fullName evidence="2">Endonuclease/exonuclease/phosphatase domain-containing protein</fullName>
    </recommendedName>
</protein>
<dbReference type="AlphaFoldDB" id="A0A226E8D2"/>
<dbReference type="OMA" id="IECKSTF"/>
<dbReference type="EMBL" id="LNIX01000005">
    <property type="protein sequence ID" value="OXA53580.1"/>
    <property type="molecule type" value="Genomic_DNA"/>
</dbReference>
<proteinExistence type="predicted"/>
<dbReference type="PANTHER" id="PTHR33776">
    <property type="entry name" value="ENDO/EXONUCLEASE/PHOSPHATASE DOMAIN-CONTAINING PROTEIN"/>
    <property type="match status" value="1"/>
</dbReference>
<dbReference type="InterPro" id="IPR005135">
    <property type="entry name" value="Endo/exonuclease/phosphatase"/>
</dbReference>
<dbReference type="SUPFAM" id="SSF56219">
    <property type="entry name" value="DNase I-like"/>
    <property type="match status" value="1"/>
</dbReference>
<dbReference type="OrthoDB" id="445826at2759"/>
<dbReference type="Gene3D" id="3.60.10.10">
    <property type="entry name" value="Endonuclease/exonuclease/phosphatase"/>
    <property type="match status" value="1"/>
</dbReference>
<gene>
    <name evidence="3" type="ORF">Fcan01_11843</name>
</gene>
<organism evidence="3 4">
    <name type="scientific">Folsomia candida</name>
    <name type="common">Springtail</name>
    <dbReference type="NCBI Taxonomy" id="158441"/>
    <lineage>
        <taxon>Eukaryota</taxon>
        <taxon>Metazoa</taxon>
        <taxon>Ecdysozoa</taxon>
        <taxon>Arthropoda</taxon>
        <taxon>Hexapoda</taxon>
        <taxon>Collembola</taxon>
        <taxon>Entomobryomorpha</taxon>
        <taxon>Isotomoidea</taxon>
        <taxon>Isotomidae</taxon>
        <taxon>Proisotominae</taxon>
        <taxon>Folsomia</taxon>
    </lineage>
</organism>
<feature type="region of interest" description="Disordered" evidence="1">
    <location>
        <begin position="1"/>
        <end position="21"/>
    </location>
</feature>
<dbReference type="PANTHER" id="PTHR33776:SF4">
    <property type="entry name" value="ENDONUCLEASE_EXONUCLEASE_PHOSPHATASE DOMAIN-CONTAINING PROTEIN"/>
    <property type="match status" value="1"/>
</dbReference>
<comment type="caution">
    <text evidence="3">The sequence shown here is derived from an EMBL/GenBank/DDBJ whole genome shotgun (WGS) entry which is preliminary data.</text>
</comment>